<dbReference type="Proteomes" id="UP001171945">
    <property type="component" value="Unassembled WGS sequence"/>
</dbReference>
<dbReference type="EMBL" id="JAUCGM010000263">
    <property type="protein sequence ID" value="MDM8562729.1"/>
    <property type="molecule type" value="Genomic_DNA"/>
</dbReference>
<comment type="caution">
    <text evidence="1">The sequence shown here is derived from an EMBL/GenBank/DDBJ whole genome shotgun (WGS) entry which is preliminary data.</text>
</comment>
<sequence length="55" mass="6155">MQEPSDKVIDTLNKTIGLKICDLPYSQVIAEAIQQTWTILLTALLLVKLLSLNPF</sequence>
<name>A0ABT7VT37_9GAMM</name>
<accession>A0ABT7VT37</accession>
<keyword evidence="2" id="KW-1185">Reference proteome</keyword>
<organism evidence="1 2">
    <name type="scientific">Candidatus Marithioploca araucensis</name>
    <dbReference type="NCBI Taxonomy" id="70273"/>
    <lineage>
        <taxon>Bacteria</taxon>
        <taxon>Pseudomonadati</taxon>
        <taxon>Pseudomonadota</taxon>
        <taxon>Gammaproteobacteria</taxon>
        <taxon>Thiotrichales</taxon>
        <taxon>Thiotrichaceae</taxon>
        <taxon>Candidatus Marithioploca</taxon>
    </lineage>
</organism>
<proteinExistence type="predicted"/>
<protein>
    <submittedName>
        <fullName evidence="1">Uncharacterized protein</fullName>
    </submittedName>
</protein>
<gene>
    <name evidence="1" type="ORF">QUF54_05185</name>
</gene>
<evidence type="ECO:0000313" key="2">
    <source>
        <dbReference type="Proteomes" id="UP001171945"/>
    </source>
</evidence>
<reference evidence="1" key="1">
    <citation type="submission" date="2023-06" db="EMBL/GenBank/DDBJ databases">
        <title>Uncultivated large filamentous bacteria from sulfidic sediments reveal new species and different genomic features in energy metabolism and defense.</title>
        <authorList>
            <person name="Fonseca A."/>
        </authorList>
    </citation>
    <scope>NUCLEOTIDE SEQUENCE</scope>
    <source>
        <strain evidence="1">HSG4</strain>
    </source>
</reference>
<evidence type="ECO:0000313" key="1">
    <source>
        <dbReference type="EMBL" id="MDM8562729.1"/>
    </source>
</evidence>